<sequence>MAEMTTHERVQRMFEHREADRVPITDDPWAGTIRRWHREGMPEGVDWRDYFGIDKIERISVDITPRYEEKILEETEDYIISTTPWGVTLKNFKLEDSTPEFLDFTITTPDKWEEAKKRMLPTPDRIDWDLLKRNYPKWKANGSWIQAAFWFGFDVTHSWTVGTETFLIALLEEPEWAMDMFNTYLDMCISLYEQIWDAGYQFDSIFWWDDMGYKNSQFFSLNTYRELLKPVHKRAVEWAHSRGVKAHLHSCGDIMPFVPELVEIGVDALNPLEVKAGMKPKELKQRFGSDLVFHGGVNAVLWDDKEAIGEEIRSLIPTMKENGGYIFSSDHSIPNSVSLENMWSIINLIKEVGKY</sequence>
<organism evidence="2 3">
    <name type="scientific">Neglectibacter timonensis</name>
    <dbReference type="NCBI Taxonomy" id="1776382"/>
    <lineage>
        <taxon>Bacteria</taxon>
        <taxon>Bacillati</taxon>
        <taxon>Bacillota</taxon>
        <taxon>Clostridia</taxon>
        <taxon>Eubacteriales</taxon>
        <taxon>Oscillospiraceae</taxon>
        <taxon>Neglectibacter</taxon>
    </lineage>
</organism>
<dbReference type="PANTHER" id="PTHR47099:SF1">
    <property type="entry name" value="METHYLCOBAMIDE:COM METHYLTRANSFERASE MTBA"/>
    <property type="match status" value="1"/>
</dbReference>
<dbReference type="EMBL" id="JANFZH010000023">
    <property type="protein sequence ID" value="MCQ4840378.1"/>
    <property type="molecule type" value="Genomic_DNA"/>
</dbReference>
<dbReference type="InterPro" id="IPR000257">
    <property type="entry name" value="Uroporphyrinogen_deCOase"/>
</dbReference>
<accession>A0ABT1S0C4</accession>
<dbReference type="Gene3D" id="3.20.20.210">
    <property type="match status" value="1"/>
</dbReference>
<dbReference type="InterPro" id="IPR052024">
    <property type="entry name" value="Methanogen_methyltrans"/>
</dbReference>
<gene>
    <name evidence="2" type="ORF">NE695_10700</name>
</gene>
<dbReference type="Pfam" id="PF01208">
    <property type="entry name" value="URO-D"/>
    <property type="match status" value="1"/>
</dbReference>
<evidence type="ECO:0000313" key="2">
    <source>
        <dbReference type="EMBL" id="MCQ4840378.1"/>
    </source>
</evidence>
<evidence type="ECO:0000259" key="1">
    <source>
        <dbReference type="Pfam" id="PF01208"/>
    </source>
</evidence>
<keyword evidence="3" id="KW-1185">Reference proteome</keyword>
<dbReference type="InterPro" id="IPR038071">
    <property type="entry name" value="UROD/MetE-like_sf"/>
</dbReference>
<dbReference type="RefSeq" id="WP_066866566.1">
    <property type="nucleotide sequence ID" value="NZ_CABKVV010000014.1"/>
</dbReference>
<reference evidence="2 3" key="1">
    <citation type="submission" date="2022-06" db="EMBL/GenBank/DDBJ databases">
        <title>Isolation of gut microbiota from human fecal samples.</title>
        <authorList>
            <person name="Pamer E.G."/>
            <person name="Barat B."/>
            <person name="Waligurski E."/>
            <person name="Medina S."/>
            <person name="Paddock L."/>
            <person name="Mostad J."/>
        </authorList>
    </citation>
    <scope>NUCLEOTIDE SEQUENCE [LARGE SCALE GENOMIC DNA]</scope>
    <source>
        <strain evidence="2 3">DFI.9.73</strain>
    </source>
</reference>
<dbReference type="GeneID" id="90533456"/>
<protein>
    <recommendedName>
        <fullName evidence="1">Uroporphyrinogen decarboxylase (URO-D) domain-containing protein</fullName>
    </recommendedName>
</protein>
<dbReference type="PANTHER" id="PTHR47099">
    <property type="entry name" value="METHYLCOBAMIDE:COM METHYLTRANSFERASE MTBA"/>
    <property type="match status" value="1"/>
</dbReference>
<dbReference type="SUPFAM" id="SSF51726">
    <property type="entry name" value="UROD/MetE-like"/>
    <property type="match status" value="1"/>
</dbReference>
<proteinExistence type="predicted"/>
<comment type="caution">
    <text evidence="2">The sequence shown here is derived from an EMBL/GenBank/DDBJ whole genome shotgun (WGS) entry which is preliminary data.</text>
</comment>
<evidence type="ECO:0000313" key="3">
    <source>
        <dbReference type="Proteomes" id="UP001524473"/>
    </source>
</evidence>
<name>A0ABT1S0C4_9FIRM</name>
<feature type="domain" description="Uroporphyrinogen decarboxylase (URO-D)" evidence="1">
    <location>
        <begin position="162"/>
        <end position="351"/>
    </location>
</feature>
<dbReference type="Proteomes" id="UP001524473">
    <property type="component" value="Unassembled WGS sequence"/>
</dbReference>